<keyword evidence="5 6" id="KW-0472">Membrane</keyword>
<keyword evidence="2" id="KW-1003">Cell membrane</keyword>
<feature type="transmembrane region" description="Helical" evidence="6">
    <location>
        <begin position="351"/>
        <end position="370"/>
    </location>
</feature>
<evidence type="ECO:0000256" key="3">
    <source>
        <dbReference type="ARBA" id="ARBA00022692"/>
    </source>
</evidence>
<name>A0ABV2JND1_9STRE</name>
<dbReference type="PANTHER" id="PTHR30250">
    <property type="entry name" value="PST FAMILY PREDICTED COLANIC ACID TRANSPORTER"/>
    <property type="match status" value="1"/>
</dbReference>
<evidence type="ECO:0000313" key="8">
    <source>
        <dbReference type="Proteomes" id="UP001549055"/>
    </source>
</evidence>
<feature type="transmembrane region" description="Helical" evidence="6">
    <location>
        <begin position="245"/>
        <end position="272"/>
    </location>
</feature>
<dbReference type="Pfam" id="PF01943">
    <property type="entry name" value="Polysacc_synt"/>
    <property type="match status" value="1"/>
</dbReference>
<keyword evidence="8" id="KW-1185">Reference proteome</keyword>
<evidence type="ECO:0000256" key="2">
    <source>
        <dbReference type="ARBA" id="ARBA00022475"/>
    </source>
</evidence>
<sequence>MNTKKLMTSGFLYTLGNIFVQAIGFITLPIFTRIISQEVFGKFSLFSSYMSIFMLVIGLQVSGSLSAAKVKYANEYDRYAVSAFHFSGLFAFSLLLLALLFRKLLGDLFGFSEQVIVLLAVQTFNGYCSGFLGAYFIQKQESVANFLLSFGSAIVNTVISIGLITVMTDDFLARVYGGVIPSSVLMIITVIYFQRKKQPFFDKKYLSFMLMISLPLIFHQLGHLVLNQLDRIMLGKMLSIKEVAIYSFGYTMGMIIQTVLNSINMAWIPWFFEAKKKKDKRLHYYVLRYLALGLFLTLGYLTIFPDLALLMGGEKYSQSIDFIAMIIISYFFVFLYTFPVNIQFYYANTRMIPIGTIAAGVVNAVLNYFFIPKFGIYGAAVATVLSYLSLLVFHHIISRKRYQYDEVTVKVFLIFSLIAIGYALLMNQFSDSLPIRWCLGIMVVIAYGVYFKTDVQALYQVIVRKKKE</sequence>
<comment type="caution">
    <text evidence="7">The sequence shown here is derived from an EMBL/GenBank/DDBJ whole genome shotgun (WGS) entry which is preliminary data.</text>
</comment>
<feature type="transmembrane region" description="Helical" evidence="6">
    <location>
        <begin position="43"/>
        <end position="67"/>
    </location>
</feature>
<dbReference type="InterPro" id="IPR002797">
    <property type="entry name" value="Polysacc_synth"/>
</dbReference>
<feature type="transmembrane region" description="Helical" evidence="6">
    <location>
        <begin position="12"/>
        <end position="31"/>
    </location>
</feature>
<gene>
    <name evidence="7" type="ORF">ABID27_001113</name>
</gene>
<feature type="transmembrane region" description="Helical" evidence="6">
    <location>
        <begin position="116"/>
        <end position="137"/>
    </location>
</feature>
<keyword evidence="4 6" id="KW-1133">Transmembrane helix</keyword>
<feature type="transmembrane region" description="Helical" evidence="6">
    <location>
        <begin position="205"/>
        <end position="225"/>
    </location>
</feature>
<dbReference type="EMBL" id="JBEPMK010000003">
    <property type="protein sequence ID" value="MET3644489.1"/>
    <property type="molecule type" value="Genomic_DNA"/>
</dbReference>
<evidence type="ECO:0000256" key="5">
    <source>
        <dbReference type="ARBA" id="ARBA00023136"/>
    </source>
</evidence>
<keyword evidence="3 6" id="KW-0812">Transmembrane</keyword>
<dbReference type="RefSeq" id="WP_354280821.1">
    <property type="nucleotide sequence ID" value="NZ_JBEPMK010000003.1"/>
</dbReference>
<feature type="transmembrane region" description="Helical" evidence="6">
    <location>
        <begin position="173"/>
        <end position="193"/>
    </location>
</feature>
<accession>A0ABV2JND1</accession>
<comment type="subcellular location">
    <subcellularLocation>
        <location evidence="1">Cell membrane</location>
        <topology evidence="1">Multi-pass membrane protein</topology>
    </subcellularLocation>
</comment>
<dbReference type="InterPro" id="IPR050833">
    <property type="entry name" value="Poly_Biosynth_Transport"/>
</dbReference>
<organism evidence="7 8">
    <name type="scientific">Streptococcus gallinaceus</name>
    <dbReference type="NCBI Taxonomy" id="165758"/>
    <lineage>
        <taxon>Bacteria</taxon>
        <taxon>Bacillati</taxon>
        <taxon>Bacillota</taxon>
        <taxon>Bacilli</taxon>
        <taxon>Lactobacillales</taxon>
        <taxon>Streptococcaceae</taxon>
        <taxon>Streptococcus</taxon>
    </lineage>
</organism>
<feature type="transmembrane region" description="Helical" evidence="6">
    <location>
        <begin position="316"/>
        <end position="339"/>
    </location>
</feature>
<evidence type="ECO:0000256" key="4">
    <source>
        <dbReference type="ARBA" id="ARBA00022989"/>
    </source>
</evidence>
<proteinExistence type="predicted"/>
<feature type="transmembrane region" description="Helical" evidence="6">
    <location>
        <begin position="376"/>
        <end position="397"/>
    </location>
</feature>
<feature type="transmembrane region" description="Helical" evidence="6">
    <location>
        <begin position="144"/>
        <end position="167"/>
    </location>
</feature>
<dbReference type="Proteomes" id="UP001549055">
    <property type="component" value="Unassembled WGS sequence"/>
</dbReference>
<feature type="transmembrane region" description="Helical" evidence="6">
    <location>
        <begin position="409"/>
        <end position="427"/>
    </location>
</feature>
<feature type="transmembrane region" description="Helical" evidence="6">
    <location>
        <begin position="79"/>
        <end position="101"/>
    </location>
</feature>
<feature type="transmembrane region" description="Helical" evidence="6">
    <location>
        <begin position="433"/>
        <end position="451"/>
    </location>
</feature>
<evidence type="ECO:0000313" key="7">
    <source>
        <dbReference type="EMBL" id="MET3644489.1"/>
    </source>
</evidence>
<protein>
    <submittedName>
        <fullName evidence="7">O-antigen/teichoic acid export membrane protein</fullName>
    </submittedName>
</protein>
<reference evidence="7 8" key="1">
    <citation type="submission" date="2024-06" db="EMBL/GenBank/DDBJ databases">
        <title>Genomic Encyclopedia of Type Strains, Phase IV (KMG-IV): sequencing the most valuable type-strain genomes for metagenomic binning, comparative biology and taxonomic classification.</title>
        <authorList>
            <person name="Goeker M."/>
        </authorList>
    </citation>
    <scope>NUCLEOTIDE SEQUENCE [LARGE SCALE GENOMIC DNA]</scope>
    <source>
        <strain evidence="7 8">DSM 15349</strain>
    </source>
</reference>
<dbReference type="PANTHER" id="PTHR30250:SF11">
    <property type="entry name" value="O-ANTIGEN TRANSPORTER-RELATED"/>
    <property type="match status" value="1"/>
</dbReference>
<evidence type="ECO:0000256" key="6">
    <source>
        <dbReference type="SAM" id="Phobius"/>
    </source>
</evidence>
<feature type="transmembrane region" description="Helical" evidence="6">
    <location>
        <begin position="284"/>
        <end position="304"/>
    </location>
</feature>
<evidence type="ECO:0000256" key="1">
    <source>
        <dbReference type="ARBA" id="ARBA00004651"/>
    </source>
</evidence>